<dbReference type="Pfam" id="PF21314">
    <property type="entry name" value="TM_ErbB1"/>
    <property type="match status" value="1"/>
</dbReference>
<evidence type="ECO:0000256" key="4">
    <source>
        <dbReference type="ARBA" id="ARBA00022741"/>
    </source>
</evidence>
<feature type="domain" description="Epidermal growth factor receptor-like transmembrane-juxtamembrane segment" evidence="10">
    <location>
        <begin position="216"/>
        <end position="249"/>
    </location>
</feature>
<feature type="compositionally biased region" description="Basic residues" evidence="8">
    <location>
        <begin position="241"/>
        <end position="251"/>
    </location>
</feature>
<evidence type="ECO:0000313" key="12">
    <source>
        <dbReference type="Proteomes" id="UP000567179"/>
    </source>
</evidence>
<feature type="transmembrane region" description="Helical" evidence="9">
    <location>
        <begin position="216"/>
        <end position="238"/>
    </location>
</feature>
<dbReference type="Proteomes" id="UP000567179">
    <property type="component" value="Unassembled WGS sequence"/>
</dbReference>
<feature type="compositionally biased region" description="Pro residues" evidence="8">
    <location>
        <begin position="87"/>
        <end position="96"/>
    </location>
</feature>
<feature type="region of interest" description="Disordered" evidence="8">
    <location>
        <begin position="469"/>
        <end position="489"/>
    </location>
</feature>
<proteinExistence type="predicted"/>
<keyword evidence="9" id="KW-0472">Membrane</keyword>
<reference evidence="11 12" key="1">
    <citation type="journal article" date="2020" name="ISME J.">
        <title>Uncovering the hidden diversity of litter-decomposition mechanisms in mushroom-forming fungi.</title>
        <authorList>
            <person name="Floudas D."/>
            <person name="Bentzer J."/>
            <person name="Ahren D."/>
            <person name="Johansson T."/>
            <person name="Persson P."/>
            <person name="Tunlid A."/>
        </authorList>
    </citation>
    <scope>NUCLEOTIDE SEQUENCE [LARGE SCALE GENOMIC DNA]</scope>
    <source>
        <strain evidence="11 12">CBS 101986</strain>
    </source>
</reference>
<evidence type="ECO:0000313" key="11">
    <source>
        <dbReference type="EMBL" id="KAF5316681.1"/>
    </source>
</evidence>
<name>A0A8H5B5L2_9AGAR</name>
<dbReference type="InterPro" id="IPR049328">
    <property type="entry name" value="TM_ErbB1"/>
</dbReference>
<feature type="compositionally biased region" description="Polar residues" evidence="8">
    <location>
        <begin position="328"/>
        <end position="348"/>
    </location>
</feature>
<feature type="compositionally biased region" description="Gly residues" evidence="8">
    <location>
        <begin position="32"/>
        <end position="63"/>
    </location>
</feature>
<evidence type="ECO:0000256" key="1">
    <source>
        <dbReference type="ARBA" id="ARBA00011902"/>
    </source>
</evidence>
<feature type="region of interest" description="Disordered" evidence="8">
    <location>
        <begin position="1"/>
        <end position="157"/>
    </location>
</feature>
<dbReference type="Gene3D" id="6.10.250.2930">
    <property type="match status" value="1"/>
</dbReference>
<dbReference type="EMBL" id="JAACJJ010000042">
    <property type="protein sequence ID" value="KAF5316681.1"/>
    <property type="molecule type" value="Genomic_DNA"/>
</dbReference>
<dbReference type="AlphaFoldDB" id="A0A8H5B5L2"/>
<evidence type="ECO:0000256" key="6">
    <source>
        <dbReference type="ARBA" id="ARBA00022840"/>
    </source>
</evidence>
<evidence type="ECO:0000256" key="8">
    <source>
        <dbReference type="SAM" id="MobiDB-lite"/>
    </source>
</evidence>
<gene>
    <name evidence="11" type="ORF">D9619_006227</name>
</gene>
<evidence type="ECO:0000259" key="10">
    <source>
        <dbReference type="Pfam" id="PF21314"/>
    </source>
</evidence>
<protein>
    <recommendedName>
        <fullName evidence="1">receptor protein-tyrosine kinase</fullName>
        <ecNumber evidence="1">2.7.10.1</ecNumber>
    </recommendedName>
</protein>
<keyword evidence="9" id="KW-0812">Transmembrane</keyword>
<keyword evidence="7" id="KW-0829">Tyrosine-protein kinase</keyword>
<sequence>MNSPHNLLKRSIHRSFLSRQDKGDPVIPHLPGGNGSAGGNGAGGGGDTGGNTGGGAGNNGGNSGSVSSPGPSASPSPSPSNSARPSSSPPPAPSSTPRPSSTTARPTPSSPSPTPSAKPTSTSQPPSSSTTASSTAQSSSSASVSASSTTGTTSSTATTVARTIAPAVVPLANTGAPIASSFRPVTQTDIDSAGSTITADPADANGGSSAISAGPIAGGVIGGLIALGVLGFVIATFLRRRSRQRRRRARQQQHESDFGTFNRSAFVKPKAPMDEPDTVPDMAEAKEEHVSAGYGATGTAIPPSQLAAAAPAPAKVQERPKYVFGQSPEGSTGSGSDDNHNAAQQQHGDNGEAYAGAYGSDPHAQAAYNAEAYGSYAQYTDAAGGAGYQEAERGYQAQQGYDQQQEYVQQQPQGYYDQSGVWVSYDQTAGGAYYDQHQQQQYDYAQAYDQYVTQPGQAVAYQPEATAYQPPHPYAHTGATRGDAAYGGM</sequence>
<evidence type="ECO:0000256" key="9">
    <source>
        <dbReference type="SAM" id="Phobius"/>
    </source>
</evidence>
<keyword evidence="12" id="KW-1185">Reference proteome</keyword>
<evidence type="ECO:0000256" key="5">
    <source>
        <dbReference type="ARBA" id="ARBA00022777"/>
    </source>
</evidence>
<accession>A0A8H5B5L2</accession>
<dbReference type="GO" id="GO:0004714">
    <property type="term" value="F:transmembrane receptor protein tyrosine kinase activity"/>
    <property type="evidence" value="ECO:0007669"/>
    <property type="project" value="UniProtKB-EC"/>
</dbReference>
<keyword evidence="4" id="KW-0547">Nucleotide-binding</keyword>
<evidence type="ECO:0000256" key="2">
    <source>
        <dbReference type="ARBA" id="ARBA00022553"/>
    </source>
</evidence>
<dbReference type="InterPro" id="IPR044912">
    <property type="entry name" value="Egfr_JX_dom"/>
</dbReference>
<dbReference type="GO" id="GO:0005524">
    <property type="term" value="F:ATP binding"/>
    <property type="evidence" value="ECO:0007669"/>
    <property type="project" value="UniProtKB-KW"/>
</dbReference>
<keyword evidence="3" id="KW-0808">Transferase</keyword>
<dbReference type="EC" id="2.7.10.1" evidence="1"/>
<dbReference type="OrthoDB" id="3263296at2759"/>
<evidence type="ECO:0000256" key="3">
    <source>
        <dbReference type="ARBA" id="ARBA00022679"/>
    </source>
</evidence>
<organism evidence="11 12">
    <name type="scientific">Psilocybe cf. subviscida</name>
    <dbReference type="NCBI Taxonomy" id="2480587"/>
    <lineage>
        <taxon>Eukaryota</taxon>
        <taxon>Fungi</taxon>
        <taxon>Dikarya</taxon>
        <taxon>Basidiomycota</taxon>
        <taxon>Agaricomycotina</taxon>
        <taxon>Agaricomycetes</taxon>
        <taxon>Agaricomycetidae</taxon>
        <taxon>Agaricales</taxon>
        <taxon>Agaricineae</taxon>
        <taxon>Strophariaceae</taxon>
        <taxon>Psilocybe</taxon>
    </lineage>
</organism>
<keyword evidence="5" id="KW-0418">Kinase</keyword>
<feature type="region of interest" description="Disordered" evidence="8">
    <location>
        <begin position="241"/>
        <end position="260"/>
    </location>
</feature>
<keyword evidence="6" id="KW-0067">ATP-binding</keyword>
<keyword evidence="9" id="KW-1133">Transmembrane helix</keyword>
<feature type="compositionally biased region" description="Low complexity" evidence="8">
    <location>
        <begin position="117"/>
        <end position="157"/>
    </location>
</feature>
<feature type="region of interest" description="Disordered" evidence="8">
    <location>
        <begin position="324"/>
        <end position="358"/>
    </location>
</feature>
<feature type="compositionally biased region" description="Low complexity" evidence="8">
    <location>
        <begin position="97"/>
        <end position="107"/>
    </location>
</feature>
<evidence type="ECO:0000256" key="7">
    <source>
        <dbReference type="ARBA" id="ARBA00023137"/>
    </source>
</evidence>
<comment type="caution">
    <text evidence="11">The sequence shown here is derived from an EMBL/GenBank/DDBJ whole genome shotgun (WGS) entry which is preliminary data.</text>
</comment>
<keyword evidence="2" id="KW-0597">Phosphoprotein</keyword>